<reference evidence="1" key="1">
    <citation type="submission" date="2022-09" db="EMBL/GenBank/DDBJ databases">
        <title>The genome sequence of Rhodococcus aetherivorans N1.</title>
        <authorList>
            <person name="Jiang W."/>
        </authorList>
    </citation>
    <scope>NUCLEOTIDE SEQUENCE</scope>
    <source>
        <strain evidence="1">N1</strain>
        <plasmid evidence="1">pN1</plasmid>
    </source>
</reference>
<geneLocation type="plasmid" evidence="1 2">
    <name>pN1</name>
</geneLocation>
<protein>
    <submittedName>
        <fullName evidence="1">Uncharacterized protein</fullName>
    </submittedName>
</protein>
<organism evidence="1 2">
    <name type="scientific">Rhodococcus aetherivorans</name>
    <dbReference type="NCBI Taxonomy" id="191292"/>
    <lineage>
        <taxon>Bacteria</taxon>
        <taxon>Bacillati</taxon>
        <taxon>Actinomycetota</taxon>
        <taxon>Actinomycetes</taxon>
        <taxon>Mycobacteriales</taxon>
        <taxon>Nocardiaceae</taxon>
        <taxon>Rhodococcus</taxon>
    </lineage>
</organism>
<evidence type="ECO:0000313" key="2">
    <source>
        <dbReference type="Proteomes" id="UP001163947"/>
    </source>
</evidence>
<name>A0AA46P2J6_9NOCA</name>
<gene>
    <name evidence="1" type="ORF">OCS65_29490</name>
</gene>
<keyword evidence="1" id="KW-0614">Plasmid</keyword>
<sequence length="126" mass="13872">MAQESGDALRAERVAIQVIQHMVSRPAIFRHRGKEYDRRVSALTELFTASYDNSATCHLPSWEQLAQHLNYMPEGLKIVHMAVAVCGKTVSEAASGTELTSADIPNLLADLEEYLSFGQTTPEGSH</sequence>
<accession>A0AA46P2J6</accession>
<dbReference type="RefSeq" id="WP_263510565.1">
    <property type="nucleotide sequence ID" value="NZ_CP106984.1"/>
</dbReference>
<proteinExistence type="predicted"/>
<evidence type="ECO:0000313" key="1">
    <source>
        <dbReference type="EMBL" id="UYF97381.1"/>
    </source>
</evidence>
<dbReference type="GeneID" id="83624645"/>
<dbReference type="Proteomes" id="UP001163947">
    <property type="component" value="Plasmid pN1"/>
</dbReference>
<dbReference type="AlphaFoldDB" id="A0AA46P2J6"/>
<dbReference type="EMBL" id="CP106984">
    <property type="protein sequence ID" value="UYF97381.1"/>
    <property type="molecule type" value="Genomic_DNA"/>
</dbReference>